<name>A0A5C8PHD6_9HYPH</name>
<sequence length="408" mass="45344">MSYVFDLGNPATNADPFPEFARLREVDPVHWSPAMKAWIITRYDDVRRITLNNREISADRLTPFFKANAEFQRGGIENLVRYLNHWMVFRDPPDHTRLRRLFNKVFTPTAVENLRPNIESIVGMLLDGMADKAARGEAVDYIADFAYPLPATVIMDMLGVPRADLRDVKVWSDDIALFIGTAQVAGNKYLRAEQGARSMSAYFRGLVEARTAVPADDMISRLVLARDENDALTTDEIIGTCILLLFAGHETTTNLIGNGFLYCMRNRDQWERLCAAPSLAPSAVEEWLRYDGPSGAVARVAAADVAMHGHTIRAGQRVFAFVNAANRDPDAFADAEAFDLARDPNPHLTFGHGIHFCLGAPLARLEAQIAAVRLTERFPNIRVTSAVPDWHDSLILRGVKALPVALAS</sequence>
<comment type="caution">
    <text evidence="10">The sequence shown here is derived from an EMBL/GenBank/DDBJ whole genome shotgun (WGS) entry which is preliminary data.</text>
</comment>
<dbReference type="InterPro" id="IPR002397">
    <property type="entry name" value="Cyt_P450_B"/>
</dbReference>
<dbReference type="GO" id="GO:0016705">
    <property type="term" value="F:oxidoreductase activity, acting on paired donors, with incorporation or reduction of molecular oxygen"/>
    <property type="evidence" value="ECO:0007669"/>
    <property type="project" value="InterPro"/>
</dbReference>
<dbReference type="GO" id="GO:0005506">
    <property type="term" value="F:iron ion binding"/>
    <property type="evidence" value="ECO:0007669"/>
    <property type="project" value="InterPro"/>
</dbReference>
<dbReference type="PRINTS" id="PR00359">
    <property type="entry name" value="BP450"/>
</dbReference>
<evidence type="ECO:0000256" key="5">
    <source>
        <dbReference type="ARBA" id="ARBA00023002"/>
    </source>
</evidence>
<evidence type="ECO:0000256" key="6">
    <source>
        <dbReference type="ARBA" id="ARBA00023004"/>
    </source>
</evidence>
<evidence type="ECO:0000313" key="11">
    <source>
        <dbReference type="Proteomes" id="UP000321638"/>
    </source>
</evidence>
<evidence type="ECO:0000313" key="10">
    <source>
        <dbReference type="EMBL" id="TXL73216.1"/>
    </source>
</evidence>
<dbReference type="OrthoDB" id="9801155at2"/>
<keyword evidence="7 9" id="KW-0503">Monooxygenase</keyword>
<dbReference type="GO" id="GO:0020037">
    <property type="term" value="F:heme binding"/>
    <property type="evidence" value="ECO:0007669"/>
    <property type="project" value="InterPro"/>
</dbReference>
<dbReference type="CDD" id="cd20625">
    <property type="entry name" value="CYP164-like"/>
    <property type="match status" value="1"/>
</dbReference>
<dbReference type="InterPro" id="IPR036396">
    <property type="entry name" value="Cyt_P450_sf"/>
</dbReference>
<dbReference type="Pfam" id="PF00067">
    <property type="entry name" value="p450"/>
    <property type="match status" value="2"/>
</dbReference>
<dbReference type="EMBL" id="VDUZ01000027">
    <property type="protein sequence ID" value="TXL73216.1"/>
    <property type="molecule type" value="Genomic_DNA"/>
</dbReference>
<keyword evidence="4 9" id="KW-0479">Metal-binding</keyword>
<comment type="similarity">
    <text evidence="2 9">Belongs to the cytochrome P450 family.</text>
</comment>
<comment type="cofactor">
    <cofactor evidence="1">
        <name>heme</name>
        <dbReference type="ChEBI" id="CHEBI:30413"/>
    </cofactor>
</comment>
<dbReference type="InterPro" id="IPR017972">
    <property type="entry name" value="Cyt_P450_CS"/>
</dbReference>
<evidence type="ECO:0000256" key="8">
    <source>
        <dbReference type="ARBA" id="ARBA00043906"/>
    </source>
</evidence>
<accession>A0A5C8PHD6</accession>
<keyword evidence="5 9" id="KW-0560">Oxidoreductase</keyword>
<gene>
    <name evidence="10" type="ORF">FHP25_22225</name>
</gene>
<dbReference type="PANTHER" id="PTHR46696:SF1">
    <property type="entry name" value="CYTOCHROME P450 YJIB-RELATED"/>
    <property type="match status" value="1"/>
</dbReference>
<dbReference type="InterPro" id="IPR001128">
    <property type="entry name" value="Cyt_P450"/>
</dbReference>
<keyword evidence="3 9" id="KW-0349">Heme</keyword>
<dbReference type="FunFam" id="1.10.630.10:FF:000018">
    <property type="entry name" value="Cytochrome P450 monooxygenase"/>
    <property type="match status" value="1"/>
</dbReference>
<organism evidence="10 11">
    <name type="scientific">Vineibacter terrae</name>
    <dbReference type="NCBI Taxonomy" id="2586908"/>
    <lineage>
        <taxon>Bacteria</taxon>
        <taxon>Pseudomonadati</taxon>
        <taxon>Pseudomonadota</taxon>
        <taxon>Alphaproteobacteria</taxon>
        <taxon>Hyphomicrobiales</taxon>
        <taxon>Vineibacter</taxon>
    </lineage>
</organism>
<comment type="function">
    <text evidence="8">Cytochromes P450 are a group of heme-thiolate monooxygenases. They oxidize a variety of structurally unrelated compounds, including steroids, fatty acids, and xenobiotics.</text>
</comment>
<evidence type="ECO:0000256" key="9">
    <source>
        <dbReference type="RuleBase" id="RU000461"/>
    </source>
</evidence>
<keyword evidence="11" id="KW-1185">Reference proteome</keyword>
<dbReference type="GO" id="GO:0004497">
    <property type="term" value="F:monooxygenase activity"/>
    <property type="evidence" value="ECO:0007669"/>
    <property type="project" value="UniProtKB-KW"/>
</dbReference>
<evidence type="ECO:0000256" key="3">
    <source>
        <dbReference type="ARBA" id="ARBA00022617"/>
    </source>
</evidence>
<evidence type="ECO:0000256" key="7">
    <source>
        <dbReference type="ARBA" id="ARBA00023033"/>
    </source>
</evidence>
<dbReference type="PANTHER" id="PTHR46696">
    <property type="entry name" value="P450, PUTATIVE (EUROFUNG)-RELATED"/>
    <property type="match status" value="1"/>
</dbReference>
<evidence type="ECO:0000256" key="4">
    <source>
        <dbReference type="ARBA" id="ARBA00022723"/>
    </source>
</evidence>
<dbReference type="AlphaFoldDB" id="A0A5C8PHD6"/>
<reference evidence="10 11" key="1">
    <citation type="submission" date="2019-06" db="EMBL/GenBank/DDBJ databases">
        <title>New taxonomy in bacterial strain CC-CFT640, isolated from vineyard.</title>
        <authorList>
            <person name="Lin S.-Y."/>
            <person name="Tsai C.-F."/>
            <person name="Young C.-C."/>
        </authorList>
    </citation>
    <scope>NUCLEOTIDE SEQUENCE [LARGE SCALE GENOMIC DNA]</scope>
    <source>
        <strain evidence="10 11">CC-CFT640</strain>
    </source>
</reference>
<keyword evidence="6 9" id="KW-0408">Iron</keyword>
<dbReference type="PROSITE" id="PS00086">
    <property type="entry name" value="CYTOCHROME_P450"/>
    <property type="match status" value="1"/>
</dbReference>
<dbReference type="SUPFAM" id="SSF48264">
    <property type="entry name" value="Cytochrome P450"/>
    <property type="match status" value="1"/>
</dbReference>
<evidence type="ECO:0000256" key="1">
    <source>
        <dbReference type="ARBA" id="ARBA00001971"/>
    </source>
</evidence>
<protein>
    <submittedName>
        <fullName evidence="10">Cytochrome P450</fullName>
    </submittedName>
</protein>
<dbReference type="Proteomes" id="UP000321638">
    <property type="component" value="Unassembled WGS sequence"/>
</dbReference>
<dbReference type="Gene3D" id="1.10.630.10">
    <property type="entry name" value="Cytochrome P450"/>
    <property type="match status" value="1"/>
</dbReference>
<proteinExistence type="inferred from homology"/>
<evidence type="ECO:0000256" key="2">
    <source>
        <dbReference type="ARBA" id="ARBA00010617"/>
    </source>
</evidence>